<evidence type="ECO:0000313" key="5">
    <source>
        <dbReference type="Proteomes" id="UP000680656"/>
    </source>
</evidence>
<feature type="domain" description="Peptidase S8/S53" evidence="2">
    <location>
        <begin position="337"/>
        <end position="451"/>
    </location>
</feature>
<dbReference type="GO" id="GO:0006508">
    <property type="term" value="P:proteolysis"/>
    <property type="evidence" value="ECO:0007669"/>
    <property type="project" value="InterPro"/>
</dbReference>
<sequence>MIINNLHMYDDYMGRTESIISETTNKTNEKRLTNLIKWIFIFFIIIFFIEPVPGAGNAYTIGDIILKTDQLRNLTRADGSGIGVGVISNGANGLIQAQQSGDLPENVIILMNGRGSEGTAMMEIIHDIAPGAPLLYHDFGGGAKNDFIYAVESLIDAGARIIVDDVGFLQVPYFEDGYTAKNLNRILDEHPEVIIVSAAGNNAEIHYQGRFSNDGMGYHSFDMVRGIPIAIQPGGIFSAFLQWDDMYGRSSNDYNLYLEENGEMIALSERLQDGSSLPEEKFTYINDGNRLVQSELRIKKENSSAEDKNIEIFINAQKDKVYITREHLVIEDSIIGQATVPKVLSVAAISPEKVNAIERYSSHGFVTLSYPDSSVRNKPDITGINNIDVSGAGGFPKKFPGTNAAAPHIAGLMALEWSLFPTIPADNMREALLSTTLELGEPGWDPAFGYGLPDAMKMYEKLQGFNPENPLDSSLDQKSIQPIQSMIEPPVMLSGSGEITGPVIITSPGTYTLGKDITHSAGSIITIMSSDVIIQGEGKRIEGISVQFIDNTPIDQNAILIQSPDFGKLKNVVIRDMLIEGTTNAIIGKQLDQLHIDSCTLSHNTIGIGLYGSNNSLIENCLLSGNSYKGLAIKDGSSNNLVKRNTIEKNLYGIDTVGSVNTILEDNIIQDNRREDIYTPKDSPPVIGPTIIPTRVIPCPDMNYDGICDDPNGTPQPTNVPATSSVPYSYSEEITMTTIYSHPTDHPTYYPTSHPTSCSYC</sequence>
<dbReference type="InterPro" id="IPR034075">
    <property type="entry name" value="Glr3161-like_dom"/>
</dbReference>
<feature type="transmembrane region" description="Helical" evidence="1">
    <location>
        <begin position="35"/>
        <end position="52"/>
    </location>
</feature>
<dbReference type="GO" id="GO:0004252">
    <property type="term" value="F:serine-type endopeptidase activity"/>
    <property type="evidence" value="ECO:0007669"/>
    <property type="project" value="InterPro"/>
</dbReference>
<dbReference type="SUPFAM" id="SSF52743">
    <property type="entry name" value="Subtilisin-like"/>
    <property type="match status" value="1"/>
</dbReference>
<organism evidence="4 5">
    <name type="scientific">Methanospirillum purgamenti</name>
    <dbReference type="NCBI Taxonomy" id="2834276"/>
    <lineage>
        <taxon>Archaea</taxon>
        <taxon>Methanobacteriati</taxon>
        <taxon>Methanobacteriota</taxon>
        <taxon>Stenosarchaea group</taxon>
        <taxon>Methanomicrobia</taxon>
        <taxon>Methanomicrobiales</taxon>
        <taxon>Methanospirillaceae</taxon>
        <taxon>Methanospirillum</taxon>
    </lineage>
</organism>
<evidence type="ECO:0000259" key="2">
    <source>
        <dbReference type="Pfam" id="PF00082"/>
    </source>
</evidence>
<dbReference type="Proteomes" id="UP000680656">
    <property type="component" value="Chromosome"/>
</dbReference>
<dbReference type="AlphaFoldDB" id="A0A8E7AVH7"/>
<dbReference type="InterPro" id="IPR007742">
    <property type="entry name" value="NosD_dom"/>
</dbReference>
<dbReference type="RefSeq" id="WP_214418326.1">
    <property type="nucleotide sequence ID" value="NZ_CP075546.1"/>
</dbReference>
<dbReference type="KEGG" id="mrtj:KHC33_08965"/>
<proteinExistence type="predicted"/>
<keyword evidence="1" id="KW-0472">Membrane</keyword>
<keyword evidence="1" id="KW-1133">Transmembrane helix</keyword>
<name>A0A8E7AVH7_9EURY</name>
<reference evidence="4 5" key="1">
    <citation type="submission" date="2021-05" db="EMBL/GenBank/DDBJ databases">
        <title>A novel Methanospirillum isolate from a pyrite-forming mixed culture.</title>
        <authorList>
            <person name="Bunk B."/>
            <person name="Sproer C."/>
            <person name="Spring S."/>
            <person name="Pester M."/>
        </authorList>
    </citation>
    <scope>NUCLEOTIDE SEQUENCE [LARGE SCALE GENOMIC DNA]</scope>
    <source>
        <strain evidence="4 5">J.3.6.1-F.2.7.3</strain>
    </source>
</reference>
<evidence type="ECO:0000259" key="3">
    <source>
        <dbReference type="Pfam" id="PF05048"/>
    </source>
</evidence>
<keyword evidence="5" id="KW-1185">Reference proteome</keyword>
<dbReference type="InterPro" id="IPR000209">
    <property type="entry name" value="Peptidase_S8/S53_dom"/>
</dbReference>
<dbReference type="InterPro" id="IPR011050">
    <property type="entry name" value="Pectin_lyase_fold/virulence"/>
</dbReference>
<dbReference type="InterPro" id="IPR012334">
    <property type="entry name" value="Pectin_lyas_fold"/>
</dbReference>
<accession>A0A8E7AVH7</accession>
<dbReference type="SUPFAM" id="SSF51126">
    <property type="entry name" value="Pectin lyase-like"/>
    <property type="match status" value="1"/>
</dbReference>
<dbReference type="InterPro" id="IPR036852">
    <property type="entry name" value="Peptidase_S8/S53_dom_sf"/>
</dbReference>
<dbReference type="NCBIfam" id="TIGR03804">
    <property type="entry name" value="para_beta_helix"/>
    <property type="match status" value="2"/>
</dbReference>
<dbReference type="CDD" id="cd05562">
    <property type="entry name" value="Peptidases_S53_like"/>
    <property type="match status" value="1"/>
</dbReference>
<feature type="domain" description="Periplasmic copper-binding protein NosD beta helix" evidence="3">
    <location>
        <begin position="529"/>
        <end position="679"/>
    </location>
</feature>
<dbReference type="Gene3D" id="3.40.50.200">
    <property type="entry name" value="Peptidase S8/S53 domain"/>
    <property type="match status" value="2"/>
</dbReference>
<gene>
    <name evidence="4" type="ORF">KHC33_08965</name>
</gene>
<dbReference type="Pfam" id="PF05048">
    <property type="entry name" value="NosD"/>
    <property type="match status" value="1"/>
</dbReference>
<dbReference type="Pfam" id="PF00082">
    <property type="entry name" value="Peptidase_S8"/>
    <property type="match status" value="1"/>
</dbReference>
<dbReference type="InterPro" id="IPR022441">
    <property type="entry name" value="Para_beta_helix_rpt-2"/>
</dbReference>
<dbReference type="Gene3D" id="2.160.20.10">
    <property type="entry name" value="Single-stranded right-handed beta-helix, Pectin lyase-like"/>
    <property type="match status" value="1"/>
</dbReference>
<evidence type="ECO:0000256" key="1">
    <source>
        <dbReference type="SAM" id="Phobius"/>
    </source>
</evidence>
<dbReference type="GeneID" id="65097311"/>
<evidence type="ECO:0000313" key="4">
    <source>
        <dbReference type="EMBL" id="QVV87505.1"/>
    </source>
</evidence>
<dbReference type="EMBL" id="CP075546">
    <property type="protein sequence ID" value="QVV87505.1"/>
    <property type="molecule type" value="Genomic_DNA"/>
</dbReference>
<dbReference type="InterPro" id="IPR006626">
    <property type="entry name" value="PbH1"/>
</dbReference>
<dbReference type="SMART" id="SM00710">
    <property type="entry name" value="PbH1"/>
    <property type="match status" value="4"/>
</dbReference>
<keyword evidence="1" id="KW-0812">Transmembrane</keyword>
<protein>
    <submittedName>
        <fullName evidence="4">Right-handed parallel beta-helix repeat-containing protein</fullName>
    </submittedName>
</protein>